<gene>
    <name evidence="2" type="ORF">DPMN_133242</name>
</gene>
<dbReference type="Proteomes" id="UP000828390">
    <property type="component" value="Unassembled WGS sequence"/>
</dbReference>
<evidence type="ECO:0000313" key="3">
    <source>
        <dbReference type="Proteomes" id="UP000828390"/>
    </source>
</evidence>
<feature type="chain" id="PRO_5039109974" evidence="1">
    <location>
        <begin position="20"/>
        <end position="95"/>
    </location>
</feature>
<name>A0A9D4JAS9_DREPO</name>
<organism evidence="2 3">
    <name type="scientific">Dreissena polymorpha</name>
    <name type="common">Zebra mussel</name>
    <name type="synonym">Mytilus polymorpha</name>
    <dbReference type="NCBI Taxonomy" id="45954"/>
    <lineage>
        <taxon>Eukaryota</taxon>
        <taxon>Metazoa</taxon>
        <taxon>Spiralia</taxon>
        <taxon>Lophotrochozoa</taxon>
        <taxon>Mollusca</taxon>
        <taxon>Bivalvia</taxon>
        <taxon>Autobranchia</taxon>
        <taxon>Heteroconchia</taxon>
        <taxon>Euheterodonta</taxon>
        <taxon>Imparidentia</taxon>
        <taxon>Neoheterodontei</taxon>
        <taxon>Myida</taxon>
        <taxon>Dreissenoidea</taxon>
        <taxon>Dreissenidae</taxon>
        <taxon>Dreissena</taxon>
    </lineage>
</organism>
<keyword evidence="1" id="KW-0732">Signal</keyword>
<comment type="caution">
    <text evidence="2">The sequence shown here is derived from an EMBL/GenBank/DDBJ whole genome shotgun (WGS) entry which is preliminary data.</text>
</comment>
<dbReference type="EMBL" id="JAIWYP010000006">
    <property type="protein sequence ID" value="KAH3804950.1"/>
    <property type="molecule type" value="Genomic_DNA"/>
</dbReference>
<keyword evidence="3" id="KW-1185">Reference proteome</keyword>
<evidence type="ECO:0000256" key="1">
    <source>
        <dbReference type="SAM" id="SignalP"/>
    </source>
</evidence>
<protein>
    <submittedName>
        <fullName evidence="2">Uncharacterized protein</fullName>
    </submittedName>
</protein>
<dbReference type="AlphaFoldDB" id="A0A9D4JAS9"/>
<proteinExistence type="predicted"/>
<evidence type="ECO:0000313" key="2">
    <source>
        <dbReference type="EMBL" id="KAH3804950.1"/>
    </source>
</evidence>
<sequence length="95" mass="10595">MFVLLKVLLPVSEVTFGFGEITVNASGRVVTSNAYNLIREDLNDETLLWNQSWVAVCVEDINPEYVMGKTTNSAIIWSMAIRIYSLPVLLLAYGP</sequence>
<reference evidence="2" key="1">
    <citation type="journal article" date="2019" name="bioRxiv">
        <title>The Genome of the Zebra Mussel, Dreissena polymorpha: A Resource for Invasive Species Research.</title>
        <authorList>
            <person name="McCartney M.A."/>
            <person name="Auch B."/>
            <person name="Kono T."/>
            <person name="Mallez S."/>
            <person name="Zhang Y."/>
            <person name="Obille A."/>
            <person name="Becker A."/>
            <person name="Abrahante J.E."/>
            <person name="Garbe J."/>
            <person name="Badalamenti J.P."/>
            <person name="Herman A."/>
            <person name="Mangelson H."/>
            <person name="Liachko I."/>
            <person name="Sullivan S."/>
            <person name="Sone E.D."/>
            <person name="Koren S."/>
            <person name="Silverstein K.A.T."/>
            <person name="Beckman K.B."/>
            <person name="Gohl D.M."/>
        </authorList>
    </citation>
    <scope>NUCLEOTIDE SEQUENCE</scope>
    <source>
        <strain evidence="2">Duluth1</strain>
        <tissue evidence="2">Whole animal</tissue>
    </source>
</reference>
<feature type="signal peptide" evidence="1">
    <location>
        <begin position="1"/>
        <end position="19"/>
    </location>
</feature>
<accession>A0A9D4JAS9</accession>
<reference evidence="2" key="2">
    <citation type="submission" date="2020-11" db="EMBL/GenBank/DDBJ databases">
        <authorList>
            <person name="McCartney M.A."/>
            <person name="Auch B."/>
            <person name="Kono T."/>
            <person name="Mallez S."/>
            <person name="Becker A."/>
            <person name="Gohl D.M."/>
            <person name="Silverstein K.A.T."/>
            <person name="Koren S."/>
            <person name="Bechman K.B."/>
            <person name="Herman A."/>
            <person name="Abrahante J.E."/>
            <person name="Garbe J."/>
        </authorList>
    </citation>
    <scope>NUCLEOTIDE SEQUENCE</scope>
    <source>
        <strain evidence="2">Duluth1</strain>
        <tissue evidence="2">Whole animal</tissue>
    </source>
</reference>